<name>A0A1U9K9L5_9BACL</name>
<evidence type="ECO:0000313" key="2">
    <source>
        <dbReference type="EMBL" id="AQS56711.1"/>
    </source>
</evidence>
<feature type="transmembrane region" description="Helical" evidence="1">
    <location>
        <begin position="47"/>
        <end position="66"/>
    </location>
</feature>
<dbReference type="EMBL" id="CP019699">
    <property type="protein sequence ID" value="AQS56711.1"/>
    <property type="molecule type" value="Genomic_DNA"/>
</dbReference>
<proteinExistence type="predicted"/>
<dbReference type="AlphaFoldDB" id="A0A1U9K9L5"/>
<accession>A0A1U9K9L5</accession>
<protein>
    <submittedName>
        <fullName evidence="2">Uncharacterized protein</fullName>
    </submittedName>
</protein>
<dbReference type="KEGG" id="ntr:B0W44_14075"/>
<dbReference type="Proteomes" id="UP000188603">
    <property type="component" value="Chromosome"/>
</dbReference>
<evidence type="ECO:0000256" key="1">
    <source>
        <dbReference type="SAM" id="Phobius"/>
    </source>
</evidence>
<keyword evidence="1" id="KW-0472">Membrane</keyword>
<organism evidence="2 3">
    <name type="scientific">Novibacillus thermophilus</name>
    <dbReference type="NCBI Taxonomy" id="1471761"/>
    <lineage>
        <taxon>Bacteria</taxon>
        <taxon>Bacillati</taxon>
        <taxon>Bacillota</taxon>
        <taxon>Bacilli</taxon>
        <taxon>Bacillales</taxon>
        <taxon>Thermoactinomycetaceae</taxon>
        <taxon>Novibacillus</taxon>
    </lineage>
</organism>
<feature type="transmembrane region" description="Helical" evidence="1">
    <location>
        <begin position="12"/>
        <end position="35"/>
    </location>
</feature>
<dbReference type="STRING" id="1471761.B0W44_14075"/>
<feature type="transmembrane region" description="Helical" evidence="1">
    <location>
        <begin position="73"/>
        <end position="95"/>
    </location>
</feature>
<reference evidence="2 3" key="1">
    <citation type="journal article" date="2015" name="Int. J. Syst. Evol. Microbiol.">
        <title>Novibacillus thermophilus gen. nov., sp. nov., a Gram-staining-negative and moderately thermophilic member of the family Thermoactinomycetaceae.</title>
        <authorList>
            <person name="Yang G."/>
            <person name="Chen J."/>
            <person name="Zhou S."/>
        </authorList>
    </citation>
    <scope>NUCLEOTIDE SEQUENCE [LARGE SCALE GENOMIC DNA]</scope>
    <source>
        <strain evidence="2 3">SG-1</strain>
    </source>
</reference>
<evidence type="ECO:0000313" key="3">
    <source>
        <dbReference type="Proteomes" id="UP000188603"/>
    </source>
</evidence>
<dbReference type="RefSeq" id="WP_077720574.1">
    <property type="nucleotide sequence ID" value="NZ_CP019699.1"/>
</dbReference>
<feature type="transmembrane region" description="Helical" evidence="1">
    <location>
        <begin position="115"/>
        <end position="138"/>
    </location>
</feature>
<dbReference type="OrthoDB" id="2989731at2"/>
<keyword evidence="1" id="KW-1133">Transmembrane helix</keyword>
<gene>
    <name evidence="2" type="ORF">B0W44_14075</name>
</gene>
<sequence length="159" mass="18137">MSKQVVRWCCEYAFVFTSLAVLKNVFFPFMLWLWFVPGDLTAALQEATFLIFSVISIILLLSLGSISRHRYGLAIWHVTLATFLLNVPFIVLGLFPVTRSWAEGWWSVIGDGIELWVPAFSSVKGWLLFPISLFFVLAGRRFYVRDQKQAAKPSPSKLT</sequence>
<keyword evidence="1" id="KW-0812">Transmembrane</keyword>
<keyword evidence="3" id="KW-1185">Reference proteome</keyword>